<name>A0A285V6Z2_9HYPH</name>
<accession>A0A285V6Z2</accession>
<gene>
    <name evidence="1" type="ORF">SAMN05892877_1486</name>
</gene>
<evidence type="ECO:0000313" key="1">
    <source>
        <dbReference type="EMBL" id="SOC48291.1"/>
    </source>
</evidence>
<dbReference type="SUPFAM" id="SSF64210">
    <property type="entry name" value="Head-to-tail joining protein W, gpW"/>
    <property type="match status" value="1"/>
</dbReference>
<dbReference type="EMBL" id="OBQD01000048">
    <property type="protein sequence ID" value="SOC48291.1"/>
    <property type="molecule type" value="Genomic_DNA"/>
</dbReference>
<evidence type="ECO:0000313" key="2">
    <source>
        <dbReference type="Proteomes" id="UP000219167"/>
    </source>
</evidence>
<dbReference type="Gene3D" id="3.30.1580.10">
    <property type="entry name" value="Head-to-tail joining protein W"/>
    <property type="match status" value="1"/>
</dbReference>
<reference evidence="1 2" key="1">
    <citation type="submission" date="2017-08" db="EMBL/GenBank/DDBJ databases">
        <authorList>
            <person name="de Groot N.N."/>
        </authorList>
    </citation>
    <scope>NUCLEOTIDE SEQUENCE [LARGE SCALE GENOMIC DNA]</scope>
    <source>
        <strain evidence="1 2">JC85</strain>
    </source>
</reference>
<dbReference type="GO" id="GO:0019058">
    <property type="term" value="P:viral life cycle"/>
    <property type="evidence" value="ECO:0007669"/>
    <property type="project" value="InterPro"/>
</dbReference>
<dbReference type="Proteomes" id="UP000219167">
    <property type="component" value="Unassembled WGS sequence"/>
</dbReference>
<dbReference type="RefSeq" id="WP_097143413.1">
    <property type="nucleotide sequence ID" value="NZ_OBQD01000048.1"/>
</dbReference>
<proteinExistence type="predicted"/>
<dbReference type="AlphaFoldDB" id="A0A285V6Z2"/>
<organism evidence="1 2">
    <name type="scientific">Rhizobium subbaraonis</name>
    <dbReference type="NCBI Taxonomy" id="908946"/>
    <lineage>
        <taxon>Bacteria</taxon>
        <taxon>Pseudomonadati</taxon>
        <taxon>Pseudomonadota</taxon>
        <taxon>Alphaproteobacteria</taxon>
        <taxon>Hyphomicrobiales</taxon>
        <taxon>Rhizobiaceae</taxon>
        <taxon>Rhizobium/Agrobacterium group</taxon>
        <taxon>Rhizobium</taxon>
    </lineage>
</organism>
<dbReference type="Pfam" id="PF02831">
    <property type="entry name" value="gpW"/>
    <property type="match status" value="1"/>
</dbReference>
<dbReference type="InterPro" id="IPR004174">
    <property type="entry name" value="GpW"/>
</dbReference>
<dbReference type="InterPro" id="IPR036626">
    <property type="entry name" value="GpW_sf"/>
</dbReference>
<keyword evidence="2" id="KW-1185">Reference proteome</keyword>
<dbReference type="OrthoDB" id="7916639at2"/>
<protein>
    <submittedName>
        <fullName evidence="1">GpW protein</fullName>
    </submittedName>
</protein>
<sequence length="78" mass="8620">MSLTEEQRALVQVRLDEARTALHKLEIGEATVSLAYNGESVTYSVADVGRLRQYIRSLEAQLGLRSLGRARSRGVVFG</sequence>